<accession>A0A1F7J4K3</accession>
<comment type="caution">
    <text evidence="3">The sequence shown here is derived from an EMBL/GenBank/DDBJ whole genome shotgun (WGS) entry which is preliminary data.</text>
</comment>
<dbReference type="CDD" id="cd00515">
    <property type="entry name" value="HAM1"/>
    <property type="match status" value="1"/>
</dbReference>
<dbReference type="Pfam" id="PF01725">
    <property type="entry name" value="Ham1p_like"/>
    <property type="match status" value="1"/>
</dbReference>
<comment type="similarity">
    <text evidence="1">Belongs to the HAM1 NTPase family.</text>
</comment>
<keyword evidence="2" id="KW-0378">Hydrolase</keyword>
<dbReference type="GO" id="GO:0005829">
    <property type="term" value="C:cytosol"/>
    <property type="evidence" value="ECO:0007669"/>
    <property type="project" value="TreeGrafter"/>
</dbReference>
<dbReference type="Proteomes" id="UP000178558">
    <property type="component" value="Unassembled WGS sequence"/>
</dbReference>
<dbReference type="AlphaFoldDB" id="A0A1F7J4K3"/>
<gene>
    <name evidence="3" type="ORF">A3B50_02045</name>
</gene>
<reference evidence="3 4" key="1">
    <citation type="journal article" date="2016" name="Nat. Commun.">
        <title>Thousands of microbial genomes shed light on interconnected biogeochemical processes in an aquifer system.</title>
        <authorList>
            <person name="Anantharaman K."/>
            <person name="Brown C.T."/>
            <person name="Hug L.A."/>
            <person name="Sharon I."/>
            <person name="Castelle C.J."/>
            <person name="Probst A.J."/>
            <person name="Thomas B.C."/>
            <person name="Singh A."/>
            <person name="Wilkins M.J."/>
            <person name="Karaoz U."/>
            <person name="Brodie E.L."/>
            <person name="Williams K.H."/>
            <person name="Hubbard S.S."/>
            <person name="Banfield J.F."/>
        </authorList>
    </citation>
    <scope>NUCLEOTIDE SEQUENCE [LARGE SCALE GENOMIC DNA]</scope>
</reference>
<sequence>MQKLLIATKNKGKLKELKEYLSDLPLELLSLEDVGITDDVAEDGDTYEENSKKKALFYAGLSNLPTLADDGGIEIEALGGAPGVKSNRWLGPKGEDKELLENMIKVSKNLPNENRRACFRAVISFVLPKKVITTVEGRIDGIIAKKPLNTLLEGLPYRSFFFLPEVGKYYHTNELTEEEEKLYNHRYNAIQKLKPTIIETLNLK</sequence>
<dbReference type="PANTHER" id="PTHR11067:SF9">
    <property type="entry name" value="INOSINE TRIPHOSPHATE PYROPHOSPHATASE"/>
    <property type="match status" value="1"/>
</dbReference>
<dbReference type="PANTHER" id="PTHR11067">
    <property type="entry name" value="INOSINE TRIPHOSPHATE PYROPHOSPHATASE/HAM1 PROTEIN"/>
    <property type="match status" value="1"/>
</dbReference>
<name>A0A1F7J4K3_9BACT</name>
<dbReference type="Gene3D" id="3.90.950.10">
    <property type="match status" value="1"/>
</dbReference>
<evidence type="ECO:0000256" key="2">
    <source>
        <dbReference type="ARBA" id="ARBA00022801"/>
    </source>
</evidence>
<dbReference type="SUPFAM" id="SSF52972">
    <property type="entry name" value="ITPase-like"/>
    <property type="match status" value="1"/>
</dbReference>
<dbReference type="InterPro" id="IPR002637">
    <property type="entry name" value="RdgB/HAM1"/>
</dbReference>
<organism evidence="3 4">
    <name type="scientific">Candidatus Roizmanbacteria bacterium RIFCSPLOWO2_01_FULL_40_42</name>
    <dbReference type="NCBI Taxonomy" id="1802066"/>
    <lineage>
        <taxon>Bacteria</taxon>
        <taxon>Candidatus Roizmaniibacteriota</taxon>
    </lineage>
</organism>
<protein>
    <recommendedName>
        <fullName evidence="5">Non-canonical purine NTP pyrophosphatase</fullName>
    </recommendedName>
</protein>
<dbReference type="InterPro" id="IPR029001">
    <property type="entry name" value="ITPase-like_fam"/>
</dbReference>
<evidence type="ECO:0000256" key="1">
    <source>
        <dbReference type="ARBA" id="ARBA00008023"/>
    </source>
</evidence>
<dbReference type="GO" id="GO:0009143">
    <property type="term" value="P:nucleoside triphosphate catabolic process"/>
    <property type="evidence" value="ECO:0007669"/>
    <property type="project" value="InterPro"/>
</dbReference>
<dbReference type="GO" id="GO:0047429">
    <property type="term" value="F:nucleoside triphosphate diphosphatase activity"/>
    <property type="evidence" value="ECO:0007669"/>
    <property type="project" value="InterPro"/>
</dbReference>
<proteinExistence type="inferred from homology"/>
<evidence type="ECO:0008006" key="5">
    <source>
        <dbReference type="Google" id="ProtNLM"/>
    </source>
</evidence>
<dbReference type="EMBL" id="MGAQ01000015">
    <property type="protein sequence ID" value="OGK50543.1"/>
    <property type="molecule type" value="Genomic_DNA"/>
</dbReference>
<evidence type="ECO:0000313" key="4">
    <source>
        <dbReference type="Proteomes" id="UP000178558"/>
    </source>
</evidence>
<evidence type="ECO:0000313" key="3">
    <source>
        <dbReference type="EMBL" id="OGK50543.1"/>
    </source>
</evidence>